<evidence type="ECO:0000313" key="2">
    <source>
        <dbReference type="EMBL" id="TDN85394.1"/>
    </source>
</evidence>
<gene>
    <name evidence="2" type="ORF">EV664_102100</name>
</gene>
<organism evidence="2 3">
    <name type="scientific">Stakelama pacifica</name>
    <dbReference type="NCBI Taxonomy" id="517720"/>
    <lineage>
        <taxon>Bacteria</taxon>
        <taxon>Pseudomonadati</taxon>
        <taxon>Pseudomonadota</taxon>
        <taxon>Alphaproteobacteria</taxon>
        <taxon>Sphingomonadales</taxon>
        <taxon>Sphingomonadaceae</taxon>
        <taxon>Stakelama</taxon>
    </lineage>
</organism>
<dbReference type="Pfam" id="PF05096">
    <property type="entry name" value="Glu_cyclase_2"/>
    <property type="match status" value="1"/>
</dbReference>
<dbReference type="Proteomes" id="UP000295493">
    <property type="component" value="Unassembled WGS sequence"/>
</dbReference>
<protein>
    <submittedName>
        <fullName evidence="2">Glutamine cyclotransferase</fullName>
    </submittedName>
</protein>
<keyword evidence="1" id="KW-0732">Signal</keyword>
<evidence type="ECO:0000313" key="3">
    <source>
        <dbReference type="Proteomes" id="UP000295493"/>
    </source>
</evidence>
<comment type="caution">
    <text evidence="2">The sequence shown here is derived from an EMBL/GenBank/DDBJ whole genome shotgun (WGS) entry which is preliminary data.</text>
</comment>
<dbReference type="PANTHER" id="PTHR31270">
    <property type="entry name" value="GLUTAMINYL-PEPTIDE CYCLOTRANSFERASE"/>
    <property type="match status" value="1"/>
</dbReference>
<dbReference type="InterPro" id="IPR011044">
    <property type="entry name" value="Quino_amine_DH_bsu"/>
</dbReference>
<keyword evidence="2" id="KW-0808">Transferase</keyword>
<dbReference type="PANTHER" id="PTHR31270:SF1">
    <property type="entry name" value="GLUTAMINYL-PEPTIDE CYCLOTRANSFERASE"/>
    <property type="match status" value="1"/>
</dbReference>
<dbReference type="InterPro" id="IPR007788">
    <property type="entry name" value="QCT"/>
</dbReference>
<keyword evidence="3" id="KW-1185">Reference proteome</keyword>
<evidence type="ECO:0000256" key="1">
    <source>
        <dbReference type="SAM" id="SignalP"/>
    </source>
</evidence>
<dbReference type="GO" id="GO:0016603">
    <property type="term" value="F:glutaminyl-peptide cyclotransferase activity"/>
    <property type="evidence" value="ECO:0007669"/>
    <property type="project" value="InterPro"/>
</dbReference>
<dbReference type="EMBL" id="SNWD01000002">
    <property type="protein sequence ID" value="TDN85394.1"/>
    <property type="molecule type" value="Genomic_DNA"/>
</dbReference>
<name>A0A4R6FWJ0_9SPHN</name>
<feature type="signal peptide" evidence="1">
    <location>
        <begin position="1"/>
        <end position="30"/>
    </location>
</feature>
<reference evidence="2 3" key="1">
    <citation type="submission" date="2019-03" db="EMBL/GenBank/DDBJ databases">
        <title>Genomic Encyclopedia of Type Strains, Phase IV (KMG-IV): sequencing the most valuable type-strain genomes for metagenomic binning, comparative biology and taxonomic classification.</title>
        <authorList>
            <person name="Goeker M."/>
        </authorList>
    </citation>
    <scope>NUCLEOTIDE SEQUENCE [LARGE SCALE GENOMIC DNA]</scope>
    <source>
        <strain evidence="2 3">DSM 25059</strain>
    </source>
</reference>
<dbReference type="AlphaFoldDB" id="A0A4R6FWJ0"/>
<accession>A0A4R6FWJ0</accession>
<proteinExistence type="predicted"/>
<feature type="chain" id="PRO_5020893938" evidence="1">
    <location>
        <begin position="31"/>
        <end position="277"/>
    </location>
</feature>
<sequence length="277" mass="30749">MRRYRFAKIMSGVAALVAAPLFAYSLPAQQAAPAPSTAAPARPPTLRAEVLARLPHDTNAFTEGLFFRDDKFFESTGQIGISDIREVDPATGKVLHRVAIDPSLFGEGITDWKDQILSVTWKSGKGFRWKRDSLKPVGSFRYPGQGWGMTSSPDSIILSDGTPQLRFIDPKDFSEKRRLTVTFRGDPINNLNELEWVDGTILANVWRVNAIIQIDPKSGAVMKVIDLDPLAREIHATDPDSVPNGIAWDAKRRRLFVTGKNWPTIFQIAWPAPPATN</sequence>
<dbReference type="SUPFAM" id="SSF50969">
    <property type="entry name" value="YVTN repeat-like/Quinoprotein amine dehydrogenase"/>
    <property type="match status" value="1"/>
</dbReference>